<name>A0A498JDB7_MALDO</name>
<proteinExistence type="predicted"/>
<comment type="caution">
    <text evidence="1">The sequence shown here is derived from an EMBL/GenBank/DDBJ whole genome shotgun (WGS) entry which is preliminary data.</text>
</comment>
<protein>
    <submittedName>
        <fullName evidence="1">Uncharacterized protein</fullName>
    </submittedName>
</protein>
<evidence type="ECO:0000313" key="1">
    <source>
        <dbReference type="EMBL" id="RXH91381.1"/>
    </source>
</evidence>
<dbReference type="AlphaFoldDB" id="A0A498JDB7"/>
<accession>A0A498JDB7</accession>
<gene>
    <name evidence="1" type="ORF">DVH24_020404</name>
</gene>
<organism evidence="1 2">
    <name type="scientific">Malus domestica</name>
    <name type="common">Apple</name>
    <name type="synonym">Pyrus malus</name>
    <dbReference type="NCBI Taxonomy" id="3750"/>
    <lineage>
        <taxon>Eukaryota</taxon>
        <taxon>Viridiplantae</taxon>
        <taxon>Streptophyta</taxon>
        <taxon>Embryophyta</taxon>
        <taxon>Tracheophyta</taxon>
        <taxon>Spermatophyta</taxon>
        <taxon>Magnoliopsida</taxon>
        <taxon>eudicotyledons</taxon>
        <taxon>Gunneridae</taxon>
        <taxon>Pentapetalae</taxon>
        <taxon>rosids</taxon>
        <taxon>fabids</taxon>
        <taxon>Rosales</taxon>
        <taxon>Rosaceae</taxon>
        <taxon>Amygdaloideae</taxon>
        <taxon>Maleae</taxon>
        <taxon>Malus</taxon>
    </lineage>
</organism>
<reference evidence="1 2" key="1">
    <citation type="submission" date="2018-10" db="EMBL/GenBank/DDBJ databases">
        <title>A high-quality apple genome assembly.</title>
        <authorList>
            <person name="Hu J."/>
        </authorList>
    </citation>
    <scope>NUCLEOTIDE SEQUENCE [LARGE SCALE GENOMIC DNA]</scope>
    <source>
        <strain evidence="2">cv. HFTH1</strain>
        <tissue evidence="1">Young leaf</tissue>
    </source>
</reference>
<keyword evidence="2" id="KW-1185">Reference proteome</keyword>
<sequence length="93" mass="10186">MELVPFWVQIRGVPLYLSTDTTVRRLAKEIGSKPRGDAGSQGRITRTHGLNFDMSGFKIFAIDAQGSAMPTMNVPLNLEEGAWLVMGNGLRPP</sequence>
<evidence type="ECO:0000313" key="2">
    <source>
        <dbReference type="Proteomes" id="UP000290289"/>
    </source>
</evidence>
<dbReference type="Proteomes" id="UP000290289">
    <property type="component" value="Chromosome 8"/>
</dbReference>
<dbReference type="EMBL" id="RDQH01000334">
    <property type="protein sequence ID" value="RXH91381.1"/>
    <property type="molecule type" value="Genomic_DNA"/>
</dbReference>